<dbReference type="AlphaFoldDB" id="A0A679J6I1"/>
<protein>
    <recommendedName>
        <fullName evidence="2">Transposase Synechocystis PCC 6803 domain-containing protein</fullName>
    </recommendedName>
</protein>
<dbReference type="InterPro" id="IPR009057">
    <property type="entry name" value="Homeodomain-like_sf"/>
</dbReference>
<proteinExistence type="predicted"/>
<gene>
    <name evidence="1" type="ORF">MBUL_02267</name>
</gene>
<accession>A0A679J6I1</accession>
<evidence type="ECO:0000313" key="1">
    <source>
        <dbReference type="EMBL" id="CAA2103581.1"/>
    </source>
</evidence>
<reference evidence="1" key="1">
    <citation type="submission" date="2019-12" db="EMBL/GenBank/DDBJ databases">
        <authorList>
            <person name="Cremers G."/>
        </authorList>
    </citation>
    <scope>NUCLEOTIDE SEQUENCE</scope>
    <source>
        <strain evidence="1">Mbul1</strain>
    </source>
</reference>
<dbReference type="EMBL" id="LR743504">
    <property type="protein sequence ID" value="CAA2103581.1"/>
    <property type="molecule type" value="Genomic_DNA"/>
</dbReference>
<evidence type="ECO:0008006" key="2">
    <source>
        <dbReference type="Google" id="ProtNLM"/>
    </source>
</evidence>
<name>A0A679J6I1_9HYPH</name>
<organism evidence="1">
    <name type="scientific">Methylobacterium bullatum</name>
    <dbReference type="NCBI Taxonomy" id="570505"/>
    <lineage>
        <taxon>Bacteria</taxon>
        <taxon>Pseudomonadati</taxon>
        <taxon>Pseudomonadota</taxon>
        <taxon>Alphaproteobacteria</taxon>
        <taxon>Hyphomicrobiales</taxon>
        <taxon>Methylobacteriaceae</taxon>
        <taxon>Methylobacterium</taxon>
    </lineage>
</organism>
<sequence length="129" mass="14010">MGHCYSMDLRERVAQFVAGGGSRREAARRFAVSASFAVKLLQRQARVGSPAPLRQGRPLGSGKLAPCATFLIQTVEATPDMTMPELAERLLSAQGVSATPAMLSRFLCQRGFTYKKSPDGSGTRTRRHL</sequence>
<dbReference type="SUPFAM" id="SSF46689">
    <property type="entry name" value="Homeodomain-like"/>
    <property type="match status" value="1"/>
</dbReference>